<sequence length="65" mass="6605">MSNASSNIGRLLVAIVGICGFGLLMALRDSVSGTLQRSAVAALAFALGAACLMWLLKPRSAKSGP</sequence>
<keyword evidence="1" id="KW-0812">Transmembrane</keyword>
<reference evidence="2" key="1">
    <citation type="submission" date="2022-11" db="EMBL/GenBank/DDBJ databases">
        <title>Minimal conservation of predation-associated metabolite biosynthetic gene clusters underscores biosynthetic potential of Myxococcota including descriptions for ten novel species: Archangium lansinium sp. nov., Myxococcus landrumus sp. nov., Nannocystis bai.</title>
        <authorList>
            <person name="Ahearne A."/>
            <person name="Stevens C."/>
            <person name="Dowd S."/>
        </authorList>
    </citation>
    <scope>NUCLEOTIDE SEQUENCE</scope>
    <source>
        <strain evidence="2">Fl3</strain>
    </source>
</reference>
<dbReference type="RefSeq" id="WP_269038944.1">
    <property type="nucleotide sequence ID" value="NZ_CP114040.1"/>
</dbReference>
<organism evidence="2 3">
    <name type="scientific">Nannocystis punicea</name>
    <dbReference type="NCBI Taxonomy" id="2995304"/>
    <lineage>
        <taxon>Bacteria</taxon>
        <taxon>Pseudomonadati</taxon>
        <taxon>Myxococcota</taxon>
        <taxon>Polyangia</taxon>
        <taxon>Nannocystales</taxon>
        <taxon>Nannocystaceae</taxon>
        <taxon>Nannocystis</taxon>
    </lineage>
</organism>
<keyword evidence="1" id="KW-1133">Transmembrane helix</keyword>
<gene>
    <name evidence="2" type="ORF">O0S08_10500</name>
</gene>
<dbReference type="Proteomes" id="UP001164459">
    <property type="component" value="Chromosome"/>
</dbReference>
<keyword evidence="3" id="KW-1185">Reference proteome</keyword>
<protein>
    <submittedName>
        <fullName evidence="2">Uncharacterized protein</fullName>
    </submittedName>
</protein>
<keyword evidence="1" id="KW-0472">Membrane</keyword>
<name>A0ABY7HBE5_9BACT</name>
<evidence type="ECO:0000256" key="1">
    <source>
        <dbReference type="SAM" id="Phobius"/>
    </source>
</evidence>
<evidence type="ECO:0000313" key="3">
    <source>
        <dbReference type="Proteomes" id="UP001164459"/>
    </source>
</evidence>
<feature type="transmembrane region" description="Helical" evidence="1">
    <location>
        <begin position="7"/>
        <end position="27"/>
    </location>
</feature>
<proteinExistence type="predicted"/>
<evidence type="ECO:0000313" key="2">
    <source>
        <dbReference type="EMBL" id="WAS96577.1"/>
    </source>
</evidence>
<feature type="transmembrane region" description="Helical" evidence="1">
    <location>
        <begin position="39"/>
        <end position="56"/>
    </location>
</feature>
<accession>A0ABY7HBE5</accession>
<dbReference type="EMBL" id="CP114040">
    <property type="protein sequence ID" value="WAS96577.1"/>
    <property type="molecule type" value="Genomic_DNA"/>
</dbReference>